<reference evidence="2" key="1">
    <citation type="journal article" date="2021" name="PeerJ">
        <title>Extensive microbial diversity within the chicken gut microbiome revealed by metagenomics and culture.</title>
        <authorList>
            <person name="Gilroy R."/>
            <person name="Ravi A."/>
            <person name="Getino M."/>
            <person name="Pursley I."/>
            <person name="Horton D.L."/>
            <person name="Alikhan N.F."/>
            <person name="Baker D."/>
            <person name="Gharbi K."/>
            <person name="Hall N."/>
            <person name="Watson M."/>
            <person name="Adriaenssens E.M."/>
            <person name="Foster-Nyarko E."/>
            <person name="Jarju S."/>
            <person name="Secka A."/>
            <person name="Antonio M."/>
            <person name="Oren A."/>
            <person name="Chaudhuri R.R."/>
            <person name="La Ragione R."/>
            <person name="Hildebrand F."/>
            <person name="Pallen M.J."/>
        </authorList>
    </citation>
    <scope>NUCLEOTIDE SEQUENCE</scope>
    <source>
        <strain evidence="2">ChiGjej4B4-18154</strain>
    </source>
</reference>
<evidence type="ECO:0000313" key="2">
    <source>
        <dbReference type="EMBL" id="HIZ29958.1"/>
    </source>
</evidence>
<accession>A0A9D2E347</accession>
<proteinExistence type="predicted"/>
<reference evidence="2" key="2">
    <citation type="submission" date="2021-04" db="EMBL/GenBank/DDBJ databases">
        <authorList>
            <person name="Gilroy R."/>
        </authorList>
    </citation>
    <scope>NUCLEOTIDE SEQUENCE</scope>
    <source>
        <strain evidence="2">ChiGjej4B4-18154</strain>
    </source>
</reference>
<dbReference type="EMBL" id="DXBV01000019">
    <property type="protein sequence ID" value="HIZ29958.1"/>
    <property type="molecule type" value="Genomic_DNA"/>
</dbReference>
<organism evidence="2 3">
    <name type="scientific">Candidatus Allofournierella merdipullorum</name>
    <dbReference type="NCBI Taxonomy" id="2838595"/>
    <lineage>
        <taxon>Bacteria</taxon>
        <taxon>Bacillati</taxon>
        <taxon>Bacillota</taxon>
        <taxon>Clostridia</taxon>
        <taxon>Eubacteriales</taxon>
        <taxon>Oscillospiraceae</taxon>
        <taxon>Allofournierella</taxon>
    </lineage>
</organism>
<comment type="caution">
    <text evidence="2">The sequence shown here is derived from an EMBL/GenBank/DDBJ whole genome shotgun (WGS) entry which is preliminary data.</text>
</comment>
<feature type="region of interest" description="Disordered" evidence="1">
    <location>
        <begin position="1"/>
        <end position="25"/>
    </location>
</feature>
<gene>
    <name evidence="2" type="ORF">H9813_01810</name>
</gene>
<evidence type="ECO:0000256" key="1">
    <source>
        <dbReference type="SAM" id="MobiDB-lite"/>
    </source>
</evidence>
<protein>
    <submittedName>
        <fullName evidence="2">Uncharacterized protein</fullName>
    </submittedName>
</protein>
<sequence length="446" mass="46168">MAFDRITDGDLLGKGNLGRPDTPGVDTAEMQRILDELPREVIVPAFNRLADQLETSDAAASLGAVPPESLPEDTPATVQGVLEAALNKNDEHIGRTDNPHAVTAAQTGAYTKEETDAAISQRVTEIGAGDMARAVYDPTGQKRDVFAAIGEAVAGAGHMEKSVYAAVGEPGAVDRALRADSALAADDGVKVYTHTKSGTVHNFAGSGANGRAKLTADVQAGDTFTVNGVPVAAYVGADSAADAMAGGAWNGRWVSFTVEGGTLNFKGGGGKVTVTGLAAGAVKKGTTVTVKQGAKVVSSVEGTLTWQDLLPERNVGQSGATINAEFLGGLSNTSQGSINGNGITPGSSGNVAFCFTKAIDTNIYQAVEFKIGTVRYAVESSTIKVGLSGSVNIDYNSFTAVKQFSGVFRTGNVYRCDFNPGTSGYVKFANWNADLFVVETTLIKRQ</sequence>
<dbReference type="Proteomes" id="UP000824035">
    <property type="component" value="Unassembled WGS sequence"/>
</dbReference>
<evidence type="ECO:0000313" key="3">
    <source>
        <dbReference type="Proteomes" id="UP000824035"/>
    </source>
</evidence>
<name>A0A9D2E347_9FIRM</name>
<dbReference type="AlphaFoldDB" id="A0A9D2E347"/>